<gene>
    <name evidence="3" type="ORF">KIW84_072752</name>
</gene>
<evidence type="ECO:0000256" key="1">
    <source>
        <dbReference type="SAM" id="Phobius"/>
    </source>
</evidence>
<evidence type="ECO:0000313" key="3">
    <source>
        <dbReference type="EMBL" id="KAI5386335.1"/>
    </source>
</evidence>
<keyword evidence="1" id="KW-0472">Membrane</keyword>
<dbReference type="GO" id="GO:0010333">
    <property type="term" value="F:terpene synthase activity"/>
    <property type="evidence" value="ECO:0007669"/>
    <property type="project" value="InterPro"/>
</dbReference>
<keyword evidence="4" id="KW-1185">Reference proteome</keyword>
<dbReference type="InterPro" id="IPR036965">
    <property type="entry name" value="Terpene_synth_N_sf"/>
</dbReference>
<evidence type="ECO:0000259" key="2">
    <source>
        <dbReference type="Pfam" id="PF01397"/>
    </source>
</evidence>
<comment type="caution">
    <text evidence="3">The sequence shown here is derived from an EMBL/GenBank/DDBJ whole genome shotgun (WGS) entry which is preliminary data.</text>
</comment>
<protein>
    <recommendedName>
        <fullName evidence="2">Terpene synthase N-terminal domain-containing protein</fullName>
    </recommendedName>
</protein>
<accession>A0A9D4VPE2</accession>
<reference evidence="3 4" key="1">
    <citation type="journal article" date="2022" name="Nat. Genet.">
        <title>Improved pea reference genome and pan-genome highlight genomic features and evolutionary characteristics.</title>
        <authorList>
            <person name="Yang T."/>
            <person name="Liu R."/>
            <person name="Luo Y."/>
            <person name="Hu S."/>
            <person name="Wang D."/>
            <person name="Wang C."/>
            <person name="Pandey M.K."/>
            <person name="Ge S."/>
            <person name="Xu Q."/>
            <person name="Li N."/>
            <person name="Li G."/>
            <person name="Huang Y."/>
            <person name="Saxena R.K."/>
            <person name="Ji Y."/>
            <person name="Li M."/>
            <person name="Yan X."/>
            <person name="He Y."/>
            <person name="Liu Y."/>
            <person name="Wang X."/>
            <person name="Xiang C."/>
            <person name="Varshney R.K."/>
            <person name="Ding H."/>
            <person name="Gao S."/>
            <person name="Zong X."/>
        </authorList>
    </citation>
    <scope>NUCLEOTIDE SEQUENCE [LARGE SCALE GENOMIC DNA]</scope>
    <source>
        <strain evidence="3 4">cv. Zhongwan 6</strain>
    </source>
</reference>
<dbReference type="Proteomes" id="UP001058974">
    <property type="component" value="Chromosome 7"/>
</dbReference>
<keyword evidence="1" id="KW-1133">Transmembrane helix</keyword>
<dbReference type="AlphaFoldDB" id="A0A9D4VPE2"/>
<evidence type="ECO:0000313" key="4">
    <source>
        <dbReference type="Proteomes" id="UP001058974"/>
    </source>
</evidence>
<proteinExistence type="predicted"/>
<dbReference type="EMBL" id="JAMSHJ010000007">
    <property type="protein sequence ID" value="KAI5386335.1"/>
    <property type="molecule type" value="Genomic_DNA"/>
</dbReference>
<dbReference type="Gramene" id="Psat07G0275200-T1">
    <property type="protein sequence ID" value="KAI5386335.1"/>
    <property type="gene ID" value="KIW84_072752"/>
</dbReference>
<dbReference type="InterPro" id="IPR001906">
    <property type="entry name" value="Terpene_synth_N"/>
</dbReference>
<dbReference type="SUPFAM" id="SSF48239">
    <property type="entry name" value="Terpenoid cyclases/Protein prenyltransferases"/>
    <property type="match status" value="1"/>
</dbReference>
<dbReference type="InterPro" id="IPR008930">
    <property type="entry name" value="Terpenoid_cyclase/PrenylTrfase"/>
</dbReference>
<feature type="domain" description="Terpene synthase N-terminal" evidence="2">
    <location>
        <begin position="1"/>
        <end position="55"/>
    </location>
</feature>
<dbReference type="InterPro" id="IPR012340">
    <property type="entry name" value="NA-bd_OB-fold"/>
</dbReference>
<dbReference type="Gene3D" id="1.50.10.130">
    <property type="entry name" value="Terpene synthase, N-terminal domain"/>
    <property type="match status" value="1"/>
</dbReference>
<sequence>MIDVMQRLNIDYHFQEQIEAFFTREYVSPGYDLHETAFRFRLLRQQGHFVPSDIFLFIIFLFIIYYVFYFDTVKMNLVVQHIEFCLFSRNCKMARSFEKIVDKWIVITNNKEHFELVFIDEMYKIEIQVVNDGCRPIFVFWDSECSELLEISASQLCETMFEDGVDDPLEISLVLGKLLGNKNAFKVKWESRWDNASVMSVNHDKDTIQKLVAL</sequence>
<dbReference type="Gene3D" id="2.40.50.140">
    <property type="entry name" value="Nucleic acid-binding proteins"/>
    <property type="match status" value="1"/>
</dbReference>
<feature type="transmembrane region" description="Helical" evidence="1">
    <location>
        <begin position="49"/>
        <end position="68"/>
    </location>
</feature>
<organism evidence="3 4">
    <name type="scientific">Pisum sativum</name>
    <name type="common">Garden pea</name>
    <name type="synonym">Lathyrus oleraceus</name>
    <dbReference type="NCBI Taxonomy" id="3888"/>
    <lineage>
        <taxon>Eukaryota</taxon>
        <taxon>Viridiplantae</taxon>
        <taxon>Streptophyta</taxon>
        <taxon>Embryophyta</taxon>
        <taxon>Tracheophyta</taxon>
        <taxon>Spermatophyta</taxon>
        <taxon>Magnoliopsida</taxon>
        <taxon>eudicotyledons</taxon>
        <taxon>Gunneridae</taxon>
        <taxon>Pentapetalae</taxon>
        <taxon>rosids</taxon>
        <taxon>fabids</taxon>
        <taxon>Fabales</taxon>
        <taxon>Fabaceae</taxon>
        <taxon>Papilionoideae</taxon>
        <taxon>50 kb inversion clade</taxon>
        <taxon>NPAAA clade</taxon>
        <taxon>Hologalegina</taxon>
        <taxon>IRL clade</taxon>
        <taxon>Fabeae</taxon>
        <taxon>Lathyrus</taxon>
    </lineage>
</organism>
<dbReference type="Pfam" id="PF01397">
    <property type="entry name" value="Terpene_synth"/>
    <property type="match status" value="1"/>
</dbReference>
<keyword evidence="1" id="KW-0812">Transmembrane</keyword>
<name>A0A9D4VPE2_PEA</name>